<proteinExistence type="predicted"/>
<dbReference type="PANTHER" id="PTHR38847:SF1">
    <property type="entry name" value="PSEUDOURIDINE SYNTHASE RSUA_RLUA-LIKE DOMAIN-CONTAINING PROTEIN"/>
    <property type="match status" value="1"/>
</dbReference>
<dbReference type="Proteomes" id="UP000701801">
    <property type="component" value="Unassembled WGS sequence"/>
</dbReference>
<organism evidence="2 3">
    <name type="scientific">Hymenoscyphus albidus</name>
    <dbReference type="NCBI Taxonomy" id="595503"/>
    <lineage>
        <taxon>Eukaryota</taxon>
        <taxon>Fungi</taxon>
        <taxon>Dikarya</taxon>
        <taxon>Ascomycota</taxon>
        <taxon>Pezizomycotina</taxon>
        <taxon>Leotiomycetes</taxon>
        <taxon>Helotiales</taxon>
        <taxon>Helotiaceae</taxon>
        <taxon>Hymenoscyphus</taxon>
    </lineage>
</organism>
<dbReference type="AlphaFoldDB" id="A0A9N9PTN2"/>
<dbReference type="PANTHER" id="PTHR38847">
    <property type="match status" value="1"/>
</dbReference>
<protein>
    <recommendedName>
        <fullName evidence="4">Secreted protein</fullName>
    </recommendedName>
</protein>
<evidence type="ECO:0000313" key="3">
    <source>
        <dbReference type="Proteomes" id="UP000701801"/>
    </source>
</evidence>
<dbReference type="InterPro" id="IPR025649">
    <property type="entry name" value="DUF4360"/>
</dbReference>
<gene>
    <name evidence="2" type="ORF">HYALB_00006434</name>
</gene>
<evidence type="ECO:0000313" key="2">
    <source>
        <dbReference type="EMBL" id="CAG8974698.1"/>
    </source>
</evidence>
<sequence>MLSSLLTLALATAAYTMPAVNTAAADRPDPSQVSINNIVYGGTGCPQGSLGSYISPDRQTFTLIFDQYVASIGPGVAIAQNRKNCQLNIDMKYPGGFQYSILSTVYRGYVGLDAGVSGVQSANFYFSGQSSQATTQTSFRGPIDGNYEAVDNVDVTSTIWSPCGLSAALNINSQVRLTSSTAAGRGQITDDSIDGKITFVVGVQWQKC</sequence>
<dbReference type="EMBL" id="CAJVRM010000113">
    <property type="protein sequence ID" value="CAG8974698.1"/>
    <property type="molecule type" value="Genomic_DNA"/>
</dbReference>
<feature type="chain" id="PRO_5040284956" description="Secreted protein" evidence="1">
    <location>
        <begin position="26"/>
        <end position="208"/>
    </location>
</feature>
<feature type="signal peptide" evidence="1">
    <location>
        <begin position="1"/>
        <end position="25"/>
    </location>
</feature>
<name>A0A9N9PTN2_9HELO</name>
<dbReference type="OrthoDB" id="152248at2759"/>
<comment type="caution">
    <text evidence="2">The sequence shown here is derived from an EMBL/GenBank/DDBJ whole genome shotgun (WGS) entry which is preliminary data.</text>
</comment>
<evidence type="ECO:0000256" key="1">
    <source>
        <dbReference type="SAM" id="SignalP"/>
    </source>
</evidence>
<keyword evidence="3" id="KW-1185">Reference proteome</keyword>
<keyword evidence="1" id="KW-0732">Signal</keyword>
<dbReference type="Pfam" id="PF14273">
    <property type="entry name" value="DUF4360"/>
    <property type="match status" value="1"/>
</dbReference>
<evidence type="ECO:0008006" key="4">
    <source>
        <dbReference type="Google" id="ProtNLM"/>
    </source>
</evidence>
<accession>A0A9N9PTN2</accession>
<reference evidence="2" key="1">
    <citation type="submission" date="2021-07" db="EMBL/GenBank/DDBJ databases">
        <authorList>
            <person name="Durling M."/>
        </authorList>
    </citation>
    <scope>NUCLEOTIDE SEQUENCE</scope>
</reference>